<dbReference type="EMBL" id="QUAJ01000024">
    <property type="protein sequence ID" value="REI40104.1"/>
    <property type="molecule type" value="Genomic_DNA"/>
</dbReference>
<comment type="caution">
    <text evidence="3">The sequence shown here is derived from an EMBL/GenBank/DDBJ whole genome shotgun (WGS) entry which is preliminary data.</text>
</comment>
<evidence type="ECO:0000313" key="3">
    <source>
        <dbReference type="EMBL" id="REI40104.1"/>
    </source>
</evidence>
<dbReference type="InterPro" id="IPR051199">
    <property type="entry name" value="LPS_LOS_Heptosyltrfase"/>
</dbReference>
<sequence>MRILIIRLSSIGDVILTTPILKKLKEKNKNLKIDFIVLDKFKDAIEGNPNIDNLITFKKDTDDGIKNIRRFSKMLKENNYDYVFDLHSKVRSRLITFFLGEKTFRYIKRSLYKTILVKLGLIKYRADNTIVKNYFDAFKVLGIEYTGEDLEFNFTCEDEKKVENYKNYVVFAPGASKNTKKWTVEGFGKLAQLVKEKYKTEIILIGSPKEKEECEEINKISGNICINLAGRLSLKESGALLAGAKFLVTNDSGPFHIGRGVKTKSYVIFGPTDPTMFEYDELGVLIYGNEPCSPCSLHGDKKCPKDHFNCMKNISAEDLMGEIEKK</sequence>
<dbReference type="SUPFAM" id="SSF53756">
    <property type="entry name" value="UDP-Glycosyltransferase/glycogen phosphorylase"/>
    <property type="match status" value="1"/>
</dbReference>
<keyword evidence="2" id="KW-0808">Transferase</keyword>
<reference evidence="3 4" key="1">
    <citation type="submission" date="2018-08" db="EMBL/GenBank/DDBJ databases">
        <title>Draft genome sequence of Psychrilyobacter sp. strain SD5 isolated from Black Sea water.</title>
        <authorList>
            <person name="Yadav S."/>
            <person name="Villanueva L."/>
            <person name="Damste J.S.S."/>
        </authorList>
    </citation>
    <scope>NUCLEOTIDE SEQUENCE [LARGE SCALE GENOMIC DNA]</scope>
    <source>
        <strain evidence="3 4">SD5</strain>
    </source>
</reference>
<keyword evidence="1" id="KW-0328">Glycosyltransferase</keyword>
<accession>A0ABX9KEK3</accession>
<evidence type="ECO:0000313" key="4">
    <source>
        <dbReference type="Proteomes" id="UP000263486"/>
    </source>
</evidence>
<dbReference type="Pfam" id="PF01075">
    <property type="entry name" value="Glyco_transf_9"/>
    <property type="match status" value="1"/>
</dbReference>
<dbReference type="InterPro" id="IPR002201">
    <property type="entry name" value="Glyco_trans_9"/>
</dbReference>
<organism evidence="3 4">
    <name type="scientific">Psychrilyobacter piezotolerans</name>
    <dbReference type="NCBI Taxonomy" id="2293438"/>
    <lineage>
        <taxon>Bacteria</taxon>
        <taxon>Fusobacteriati</taxon>
        <taxon>Fusobacteriota</taxon>
        <taxon>Fusobacteriia</taxon>
        <taxon>Fusobacteriales</taxon>
        <taxon>Fusobacteriaceae</taxon>
        <taxon>Psychrilyobacter</taxon>
    </lineage>
</organism>
<gene>
    <name evidence="3" type="ORF">DYH56_12205</name>
</gene>
<keyword evidence="4" id="KW-1185">Reference proteome</keyword>
<dbReference type="Gene3D" id="3.40.50.2000">
    <property type="entry name" value="Glycogen Phosphorylase B"/>
    <property type="match status" value="2"/>
</dbReference>
<dbReference type="PANTHER" id="PTHR30160:SF1">
    <property type="entry name" value="LIPOPOLYSACCHARIDE 1,2-N-ACETYLGLUCOSAMINETRANSFERASE-RELATED"/>
    <property type="match status" value="1"/>
</dbReference>
<dbReference type="CDD" id="cd03789">
    <property type="entry name" value="GT9_LPS_heptosyltransferase"/>
    <property type="match status" value="1"/>
</dbReference>
<evidence type="ECO:0000256" key="1">
    <source>
        <dbReference type="ARBA" id="ARBA00022676"/>
    </source>
</evidence>
<name>A0ABX9KEK3_9FUSO</name>
<evidence type="ECO:0000256" key="2">
    <source>
        <dbReference type="ARBA" id="ARBA00022679"/>
    </source>
</evidence>
<dbReference type="PANTHER" id="PTHR30160">
    <property type="entry name" value="TETRAACYLDISACCHARIDE 4'-KINASE-RELATED"/>
    <property type="match status" value="1"/>
</dbReference>
<protein>
    <submittedName>
        <fullName evidence="3">Glycosyltransferase family 9 protein</fullName>
    </submittedName>
</protein>
<proteinExistence type="predicted"/>
<dbReference type="Proteomes" id="UP000263486">
    <property type="component" value="Unassembled WGS sequence"/>
</dbReference>